<accession>A0A6S6TBV4</accession>
<evidence type="ECO:0000313" key="2">
    <source>
        <dbReference type="EMBL" id="CAA6815696.1"/>
    </source>
</evidence>
<keyword evidence="1" id="KW-1133">Transmembrane helix</keyword>
<evidence type="ECO:0000256" key="1">
    <source>
        <dbReference type="SAM" id="Phobius"/>
    </source>
</evidence>
<feature type="transmembrane region" description="Helical" evidence="1">
    <location>
        <begin position="34"/>
        <end position="59"/>
    </location>
</feature>
<organism evidence="2">
    <name type="scientific">uncultured Thiotrichaceae bacterium</name>
    <dbReference type="NCBI Taxonomy" id="298394"/>
    <lineage>
        <taxon>Bacteria</taxon>
        <taxon>Pseudomonadati</taxon>
        <taxon>Pseudomonadota</taxon>
        <taxon>Gammaproteobacteria</taxon>
        <taxon>Thiotrichales</taxon>
        <taxon>Thiotrichaceae</taxon>
        <taxon>environmental samples</taxon>
    </lineage>
</organism>
<keyword evidence="1" id="KW-0472">Membrane</keyword>
<dbReference type="EMBL" id="CACVAV010000252">
    <property type="protein sequence ID" value="CAA6815696.1"/>
    <property type="molecule type" value="Genomic_DNA"/>
</dbReference>
<proteinExistence type="predicted"/>
<name>A0A6S6TBV4_9GAMM</name>
<protein>
    <submittedName>
        <fullName evidence="2">Uncharacterized protein</fullName>
    </submittedName>
</protein>
<gene>
    <name evidence="2" type="ORF">HELGO_WM18269</name>
</gene>
<keyword evidence="1" id="KW-0812">Transmembrane</keyword>
<reference evidence="2" key="1">
    <citation type="submission" date="2020-01" db="EMBL/GenBank/DDBJ databases">
        <authorList>
            <person name="Meier V. D."/>
            <person name="Meier V D."/>
        </authorList>
    </citation>
    <scope>NUCLEOTIDE SEQUENCE</scope>
    <source>
        <strain evidence="2">HLG_WM_MAG_08</strain>
    </source>
</reference>
<feature type="transmembrane region" description="Helical" evidence="1">
    <location>
        <begin position="7"/>
        <end position="28"/>
    </location>
</feature>
<sequence>MILLGQISFYAGLFLSILGVVAGFGLMFAEVDNWAKFFFMLVPLGFLFLFAGLTTGLLFGSRDSEKS</sequence>
<dbReference type="AlphaFoldDB" id="A0A6S6TBV4"/>